<dbReference type="Proteomes" id="UP000829398">
    <property type="component" value="Chromosome 2"/>
</dbReference>
<name>A0ACB8MVT2_CITSI</name>
<evidence type="ECO:0000313" key="1">
    <source>
        <dbReference type="EMBL" id="KAH9789758.1"/>
    </source>
</evidence>
<keyword evidence="2" id="KW-1185">Reference proteome</keyword>
<organism evidence="1 2">
    <name type="scientific">Citrus sinensis</name>
    <name type="common">Sweet orange</name>
    <name type="synonym">Citrus aurantium var. sinensis</name>
    <dbReference type="NCBI Taxonomy" id="2711"/>
    <lineage>
        <taxon>Eukaryota</taxon>
        <taxon>Viridiplantae</taxon>
        <taxon>Streptophyta</taxon>
        <taxon>Embryophyta</taxon>
        <taxon>Tracheophyta</taxon>
        <taxon>Spermatophyta</taxon>
        <taxon>Magnoliopsida</taxon>
        <taxon>eudicotyledons</taxon>
        <taxon>Gunneridae</taxon>
        <taxon>Pentapetalae</taxon>
        <taxon>rosids</taxon>
        <taxon>malvids</taxon>
        <taxon>Sapindales</taxon>
        <taxon>Rutaceae</taxon>
        <taxon>Aurantioideae</taxon>
        <taxon>Citrus</taxon>
    </lineage>
</organism>
<proteinExistence type="predicted"/>
<reference evidence="2" key="1">
    <citation type="journal article" date="2023" name="Hortic. Res.">
        <title>A chromosome-level phased genome enabling allele-level studies in sweet orange: a case study on citrus Huanglongbing tolerance.</title>
        <authorList>
            <person name="Wu B."/>
            <person name="Yu Q."/>
            <person name="Deng Z."/>
            <person name="Duan Y."/>
            <person name="Luo F."/>
            <person name="Gmitter F. Jr."/>
        </authorList>
    </citation>
    <scope>NUCLEOTIDE SEQUENCE [LARGE SCALE GENOMIC DNA]</scope>
    <source>
        <strain evidence="2">cv. Valencia</strain>
    </source>
</reference>
<gene>
    <name evidence="1" type="ORF">KPL71_003167</name>
</gene>
<comment type="caution">
    <text evidence="1">The sequence shown here is derived from an EMBL/GenBank/DDBJ whole genome shotgun (WGS) entry which is preliminary data.</text>
</comment>
<accession>A0ACB8MVT2</accession>
<evidence type="ECO:0000313" key="2">
    <source>
        <dbReference type="Proteomes" id="UP000829398"/>
    </source>
</evidence>
<protein>
    <submittedName>
        <fullName evidence="1">Uncharacterized protein</fullName>
    </submittedName>
</protein>
<sequence>MVEIVISVAAKISEYLVAPMILPFTYLCNYKSNFENLKNEIGKLRVARESVLHRVDDAKRNGEDIEQKVEKWLSDVDKIMDAAGQIIEDEERAKNSRCFRGLCPNLTTCYQFSKKAAKEWW</sequence>
<dbReference type="EMBL" id="CM039171">
    <property type="protein sequence ID" value="KAH9789758.1"/>
    <property type="molecule type" value="Genomic_DNA"/>
</dbReference>